<dbReference type="OrthoDB" id="5481610at2"/>
<accession>A0A6N7PQ84</accession>
<dbReference type="GO" id="GO:0019855">
    <property type="term" value="F:calcium channel inhibitor activity"/>
    <property type="evidence" value="ECO:0007669"/>
    <property type="project" value="InterPro"/>
</dbReference>
<keyword evidence="3" id="KW-0800">Toxin</keyword>
<dbReference type="InterPro" id="IPR011042">
    <property type="entry name" value="6-blade_b-propeller_TolB-like"/>
</dbReference>
<sequence length="687" mass="72657">MAPPSMMSKLIAPCARHGRLSRRVSRMALAGWLALTSCANPLGGTTSMAGSEGGGGDSFDAGVSDRLRLDPESPVLSLALPLAGQTVAFKCIDNLTGAALPDVTFSLGHGDLGVLSSAGVFTPNGQRAGQVQVRCAHGAYATATTLRVRIRAVDTDPGLVPAQIDALRGPPGLVDPDFRFLYPYDDTVFPRGIPAPEIHLSEGSAPGEVFSVRIVASDFEYEGFFNQGSKGTRLVMSQPAWDALGASAGGAQVEVRVEKLSGGKKYGPISRTWRLAPGALHGSIYYNTYDSLLAQKTGAVMRIKAGAKSPEVLIGGCTVCHGVSADGSTLAAANHDGPGGTFDLSAASIDPPLLWKEPERAAFAALYPKGGDVLVTSALPGGYWPPNTAGSSAGPFASELRTRAGVVIPSSGIESYHAQTPAFSHDGAWLAFTDRDPVFPYPSVLAILRYDAASRTFSDYDVLAAPKVGHHLSWPSFTPDGRYVVYQDGQSGDLATWKETTPVNEGRLLAVDRVTKLPVYLQRLNGDGAMPAGDRDERKNYIPSVAPFASGGYFWVMFTSRRTYGNKLTGPETDTKRLWIAAIDIDAPPGVDPSHPAFYLAGQELESGNTRGFWVLEPCRKDGEACESGVQCCGGRCDPKGNPPALRCGPPDGTCSDELEVCVTSADCCEDRDLVCINERCTLVPPK</sequence>
<proteinExistence type="predicted"/>
<evidence type="ECO:0000256" key="2">
    <source>
        <dbReference type="ARBA" id="ARBA00022525"/>
    </source>
</evidence>
<dbReference type="InterPro" id="IPR011659">
    <property type="entry name" value="WD40"/>
</dbReference>
<evidence type="ECO:0000256" key="4">
    <source>
        <dbReference type="ARBA" id="ARBA00023157"/>
    </source>
</evidence>
<comment type="caution">
    <text evidence="5">The sequence shown here is derived from an EMBL/GenBank/DDBJ whole genome shotgun (WGS) entry which is preliminary data.</text>
</comment>
<dbReference type="EMBL" id="WJIE01000003">
    <property type="protein sequence ID" value="MRG92365.1"/>
    <property type="molecule type" value="Genomic_DNA"/>
</dbReference>
<evidence type="ECO:0000256" key="3">
    <source>
        <dbReference type="ARBA" id="ARBA00022656"/>
    </source>
</evidence>
<dbReference type="InterPro" id="IPR012632">
    <property type="entry name" value="Scorpion_calcine"/>
</dbReference>
<gene>
    <name evidence="5" type="ORF">GF068_10550</name>
</gene>
<keyword evidence="2" id="KW-0964">Secreted</keyword>
<comment type="subcellular location">
    <subcellularLocation>
        <location evidence="1">Secreted</location>
    </subcellularLocation>
</comment>
<reference evidence="5 6" key="1">
    <citation type="submission" date="2019-10" db="EMBL/GenBank/DDBJ databases">
        <title>A soil myxobacterium in the family Polyangiaceae.</title>
        <authorList>
            <person name="Li Y."/>
            <person name="Wang J."/>
        </authorList>
    </citation>
    <scope>NUCLEOTIDE SEQUENCE [LARGE SCALE GENOMIC DNA]</scope>
    <source>
        <strain evidence="5 6">DSM 14734</strain>
    </source>
</reference>
<evidence type="ECO:0000313" key="5">
    <source>
        <dbReference type="EMBL" id="MRG92365.1"/>
    </source>
</evidence>
<protein>
    <recommendedName>
        <fullName evidence="7">TolB protein</fullName>
    </recommendedName>
</protein>
<dbReference type="GO" id="GO:0005576">
    <property type="term" value="C:extracellular region"/>
    <property type="evidence" value="ECO:0007669"/>
    <property type="project" value="UniProtKB-SubCell"/>
</dbReference>
<dbReference type="Pfam" id="PF07676">
    <property type="entry name" value="PD40"/>
    <property type="match status" value="1"/>
</dbReference>
<dbReference type="Gene3D" id="2.120.10.30">
    <property type="entry name" value="TolB, C-terminal domain"/>
    <property type="match status" value="1"/>
</dbReference>
<name>A0A6N7PQ84_9BACT</name>
<dbReference type="SUPFAM" id="SSF82171">
    <property type="entry name" value="DPP6 N-terminal domain-like"/>
    <property type="match status" value="1"/>
</dbReference>
<evidence type="ECO:0008006" key="7">
    <source>
        <dbReference type="Google" id="ProtNLM"/>
    </source>
</evidence>
<dbReference type="GO" id="GO:0090729">
    <property type="term" value="F:toxin activity"/>
    <property type="evidence" value="ECO:0007669"/>
    <property type="project" value="UniProtKB-KW"/>
</dbReference>
<evidence type="ECO:0000313" key="6">
    <source>
        <dbReference type="Proteomes" id="UP000440224"/>
    </source>
</evidence>
<organism evidence="5 6">
    <name type="scientific">Polyangium spumosum</name>
    <dbReference type="NCBI Taxonomy" id="889282"/>
    <lineage>
        <taxon>Bacteria</taxon>
        <taxon>Pseudomonadati</taxon>
        <taxon>Myxococcota</taxon>
        <taxon>Polyangia</taxon>
        <taxon>Polyangiales</taxon>
        <taxon>Polyangiaceae</taxon>
        <taxon>Polyangium</taxon>
    </lineage>
</organism>
<dbReference type="AlphaFoldDB" id="A0A6N7PQ84"/>
<keyword evidence="6" id="KW-1185">Reference proteome</keyword>
<dbReference type="Proteomes" id="UP000440224">
    <property type="component" value="Unassembled WGS sequence"/>
</dbReference>
<evidence type="ECO:0000256" key="1">
    <source>
        <dbReference type="ARBA" id="ARBA00004613"/>
    </source>
</evidence>
<dbReference type="PROSITE" id="PS60028">
    <property type="entry name" value="SCORPION_CALCINE"/>
    <property type="match status" value="1"/>
</dbReference>
<keyword evidence="4" id="KW-1015">Disulfide bond</keyword>